<gene>
    <name evidence="3" type="ORF">JKJ07_37480</name>
</gene>
<accession>A0ABS1VZX7</accession>
<keyword evidence="2" id="KW-0472">Membrane</keyword>
<keyword evidence="4" id="KW-1185">Reference proteome</keyword>
<evidence type="ECO:0000313" key="3">
    <source>
        <dbReference type="EMBL" id="MBL7260029.1"/>
    </source>
</evidence>
<feature type="region of interest" description="Disordered" evidence="1">
    <location>
        <begin position="69"/>
        <end position="93"/>
    </location>
</feature>
<feature type="compositionally biased region" description="Pro residues" evidence="1">
    <location>
        <begin position="71"/>
        <end position="93"/>
    </location>
</feature>
<dbReference type="EMBL" id="JAENHO010000012">
    <property type="protein sequence ID" value="MBL7260029.1"/>
    <property type="molecule type" value="Genomic_DNA"/>
</dbReference>
<sequence length="360" mass="39200">MTGNAYDQMLREADPYRPGPIIAADQELLNQIMAEPRRKPYSRLAVVGVAAAVLIAAVGVVVALNRTSAAPPVPAAPSPSPTLAPEPTMPAPPAAGSLLEPAKVSKAAKQGSRLVIGEPGWKIIHLEPFADDGGEMAWEKGDRMINSSWYPASEYSYRRLDKQKSSEKVKLGDYTAWMVPQSGQFRLMTEPRPGGKIIVSFDLPPGYTKASVRTFLAKVKTVGVEAWVASATGTVSRRGEMGDRAYRFFADAGLGRPQSWEHEQLEDLPVEGSTFEFDSALSKQVACGFIADWQQAEANGNAALLEATRKTLLTSKDWTVLQDLERQGSTLRTTIVEMTTRLATDRATPADIKGYRQEFC</sequence>
<reference evidence="3 4" key="1">
    <citation type="submission" date="2021-01" db="EMBL/GenBank/DDBJ databases">
        <title>Actinoplanes sp. nov. LDG1-01 isolated from lichen.</title>
        <authorList>
            <person name="Saeng-In P."/>
            <person name="Phongsopitanun W."/>
            <person name="Kanchanasin P."/>
            <person name="Yuki M."/>
            <person name="Kudo T."/>
            <person name="Ohkuma M."/>
            <person name="Tanasupawat S."/>
        </authorList>
    </citation>
    <scope>NUCLEOTIDE SEQUENCE [LARGE SCALE GENOMIC DNA]</scope>
    <source>
        <strain evidence="3 4">LDG1-01</strain>
    </source>
</reference>
<evidence type="ECO:0000256" key="1">
    <source>
        <dbReference type="SAM" id="MobiDB-lite"/>
    </source>
</evidence>
<dbReference type="Proteomes" id="UP000598996">
    <property type="component" value="Unassembled WGS sequence"/>
</dbReference>
<comment type="caution">
    <text evidence="3">The sequence shown here is derived from an EMBL/GenBank/DDBJ whole genome shotgun (WGS) entry which is preliminary data.</text>
</comment>
<protein>
    <submittedName>
        <fullName evidence="3">Uncharacterized protein</fullName>
    </submittedName>
</protein>
<evidence type="ECO:0000313" key="4">
    <source>
        <dbReference type="Proteomes" id="UP000598996"/>
    </source>
</evidence>
<name>A0ABS1VZX7_9ACTN</name>
<feature type="transmembrane region" description="Helical" evidence="2">
    <location>
        <begin position="44"/>
        <end position="64"/>
    </location>
</feature>
<keyword evidence="2" id="KW-1133">Transmembrane helix</keyword>
<evidence type="ECO:0000256" key="2">
    <source>
        <dbReference type="SAM" id="Phobius"/>
    </source>
</evidence>
<dbReference type="RefSeq" id="WP_202996708.1">
    <property type="nucleotide sequence ID" value="NZ_JAENHO010000012.1"/>
</dbReference>
<proteinExistence type="predicted"/>
<organism evidence="3 4">
    <name type="scientific">Paractinoplanes lichenicola</name>
    <dbReference type="NCBI Taxonomy" id="2802976"/>
    <lineage>
        <taxon>Bacteria</taxon>
        <taxon>Bacillati</taxon>
        <taxon>Actinomycetota</taxon>
        <taxon>Actinomycetes</taxon>
        <taxon>Micromonosporales</taxon>
        <taxon>Micromonosporaceae</taxon>
        <taxon>Paractinoplanes</taxon>
    </lineage>
</organism>
<keyword evidence="2" id="KW-0812">Transmembrane</keyword>